<proteinExistence type="predicted"/>
<evidence type="ECO:0000256" key="1">
    <source>
        <dbReference type="SAM" id="MobiDB-lite"/>
    </source>
</evidence>
<feature type="compositionally biased region" description="Basic and acidic residues" evidence="1">
    <location>
        <begin position="246"/>
        <end position="256"/>
    </location>
</feature>
<dbReference type="AlphaFoldDB" id="A0A3N4LE22"/>
<name>A0A3N4LE22_9PEZI</name>
<sequence>MFDFPETKRVRRAELFDDFTPAADSPTTSDTHTLDLDLDLDFVTVAPLPSATAADDPADTDLEFSLFSGPRQTVTLKEATPPCEEDLWEALAKSQKRAVAHYVLSEADMALRRQALLAGGMIVEADEVLLGAKVVWPACKVPHKVITITMHTQPPEPRADVKHAKPSKKSRIATRKAQQKIKATEEERQRKIDATKKFAGFPPEERARLEREDKSRKNREKKAKKKARERLKKLALKAAAEGGGDSGKDVKMKDQDSGNDSDSD</sequence>
<feature type="region of interest" description="Disordered" evidence="1">
    <location>
        <begin position="152"/>
        <end position="264"/>
    </location>
</feature>
<dbReference type="Pfam" id="PF09428">
    <property type="entry name" value="DUF2011"/>
    <property type="match status" value="1"/>
</dbReference>
<evidence type="ECO:0000313" key="2">
    <source>
        <dbReference type="EMBL" id="RPB16185.1"/>
    </source>
</evidence>
<feature type="compositionally biased region" description="Basic and acidic residues" evidence="1">
    <location>
        <begin position="182"/>
        <end position="196"/>
    </location>
</feature>
<gene>
    <name evidence="2" type="ORF">P167DRAFT_570895</name>
</gene>
<feature type="compositionally biased region" description="Basic residues" evidence="1">
    <location>
        <begin position="164"/>
        <end position="179"/>
    </location>
</feature>
<accession>A0A3N4LE22</accession>
<evidence type="ECO:0000313" key="3">
    <source>
        <dbReference type="Proteomes" id="UP000277580"/>
    </source>
</evidence>
<organism evidence="2 3">
    <name type="scientific">Morchella conica CCBAS932</name>
    <dbReference type="NCBI Taxonomy" id="1392247"/>
    <lineage>
        <taxon>Eukaryota</taxon>
        <taxon>Fungi</taxon>
        <taxon>Dikarya</taxon>
        <taxon>Ascomycota</taxon>
        <taxon>Pezizomycotina</taxon>
        <taxon>Pezizomycetes</taxon>
        <taxon>Pezizales</taxon>
        <taxon>Morchellaceae</taxon>
        <taxon>Morchella</taxon>
    </lineage>
</organism>
<protein>
    <submittedName>
        <fullName evidence="2">Uncharacterized protein</fullName>
    </submittedName>
</protein>
<dbReference type="InterPro" id="IPR018555">
    <property type="entry name" value="C630.06c-like"/>
</dbReference>
<feature type="compositionally biased region" description="Basic and acidic residues" evidence="1">
    <location>
        <begin position="203"/>
        <end position="215"/>
    </location>
</feature>
<feature type="compositionally biased region" description="Basic residues" evidence="1">
    <location>
        <begin position="216"/>
        <end position="235"/>
    </location>
</feature>
<reference evidence="2 3" key="1">
    <citation type="journal article" date="2018" name="Nat. Ecol. Evol.">
        <title>Pezizomycetes genomes reveal the molecular basis of ectomycorrhizal truffle lifestyle.</title>
        <authorList>
            <person name="Murat C."/>
            <person name="Payen T."/>
            <person name="Noel B."/>
            <person name="Kuo A."/>
            <person name="Morin E."/>
            <person name="Chen J."/>
            <person name="Kohler A."/>
            <person name="Krizsan K."/>
            <person name="Balestrini R."/>
            <person name="Da Silva C."/>
            <person name="Montanini B."/>
            <person name="Hainaut M."/>
            <person name="Levati E."/>
            <person name="Barry K.W."/>
            <person name="Belfiori B."/>
            <person name="Cichocki N."/>
            <person name="Clum A."/>
            <person name="Dockter R.B."/>
            <person name="Fauchery L."/>
            <person name="Guy J."/>
            <person name="Iotti M."/>
            <person name="Le Tacon F."/>
            <person name="Lindquist E.A."/>
            <person name="Lipzen A."/>
            <person name="Malagnac F."/>
            <person name="Mello A."/>
            <person name="Molinier V."/>
            <person name="Miyauchi S."/>
            <person name="Poulain J."/>
            <person name="Riccioni C."/>
            <person name="Rubini A."/>
            <person name="Sitrit Y."/>
            <person name="Splivallo R."/>
            <person name="Traeger S."/>
            <person name="Wang M."/>
            <person name="Zifcakova L."/>
            <person name="Wipf D."/>
            <person name="Zambonelli A."/>
            <person name="Paolocci F."/>
            <person name="Nowrousian M."/>
            <person name="Ottonello S."/>
            <person name="Baldrian P."/>
            <person name="Spatafora J.W."/>
            <person name="Henrissat B."/>
            <person name="Nagy L.G."/>
            <person name="Aury J.M."/>
            <person name="Wincker P."/>
            <person name="Grigoriev I.V."/>
            <person name="Bonfante P."/>
            <person name="Martin F.M."/>
        </authorList>
    </citation>
    <scope>NUCLEOTIDE SEQUENCE [LARGE SCALE GENOMIC DNA]</scope>
    <source>
        <strain evidence="2 3">CCBAS932</strain>
    </source>
</reference>
<dbReference type="InParanoid" id="A0A3N4LE22"/>
<keyword evidence="3" id="KW-1185">Reference proteome</keyword>
<dbReference type="EMBL" id="ML119110">
    <property type="protein sequence ID" value="RPB16185.1"/>
    <property type="molecule type" value="Genomic_DNA"/>
</dbReference>
<dbReference type="STRING" id="1392247.A0A3N4LE22"/>
<dbReference type="Proteomes" id="UP000277580">
    <property type="component" value="Unassembled WGS sequence"/>
</dbReference>
<dbReference type="OrthoDB" id="5393443at2759"/>